<evidence type="ECO:0000256" key="1">
    <source>
        <dbReference type="SAM" id="Coils"/>
    </source>
</evidence>
<reference evidence="4 5" key="1">
    <citation type="submission" date="2018-11" db="EMBL/GenBank/DDBJ databases">
        <authorList>
            <person name="Stevens M.J."/>
            <person name="Cernela N."/>
            <person name="Spoerry Serrano N."/>
            <person name="Schmitt S."/>
            <person name="Schrenzel J."/>
            <person name="Stephan R."/>
        </authorList>
    </citation>
    <scope>NUCLEOTIDE SEQUENCE [LARGE SCALE GENOMIC DNA]</scope>
    <source>
        <strain evidence="4 5">PP422</strain>
    </source>
</reference>
<dbReference type="Gene3D" id="1.10.287.1490">
    <property type="match status" value="1"/>
</dbReference>
<dbReference type="Proteomes" id="UP000274117">
    <property type="component" value="Unassembled WGS sequence"/>
</dbReference>
<feature type="chain" id="PRO_5038546452" evidence="3">
    <location>
        <begin position="24"/>
        <end position="229"/>
    </location>
</feature>
<accession>A0A3R8S611</accession>
<evidence type="ECO:0000256" key="2">
    <source>
        <dbReference type="SAM" id="MobiDB-lite"/>
    </source>
</evidence>
<comment type="caution">
    <text evidence="4">The sequence shown here is derived from an EMBL/GenBank/DDBJ whole genome shotgun (WGS) entry which is preliminary data.</text>
</comment>
<gene>
    <name evidence="4" type="ORF">EI998_10605</name>
</gene>
<protein>
    <submittedName>
        <fullName evidence="4">Uncharacterized protein</fullName>
    </submittedName>
</protein>
<reference evidence="4 5" key="2">
    <citation type="submission" date="2018-12" db="EMBL/GenBank/DDBJ databases">
        <title>Whole-genome sequences of fifteen clinical Streptococcus suis strains isolated from pigs between 2006 and 2018.</title>
        <authorList>
            <person name="Stevens M.J.A."/>
            <person name="Cernela N."/>
            <person name="Spoerry Serrano N."/>
            <person name="Schmitt S."/>
            <person name="Schrenzel J."/>
            <person name="Stephan R."/>
        </authorList>
    </citation>
    <scope>NUCLEOTIDE SEQUENCE [LARGE SCALE GENOMIC DNA]</scope>
    <source>
        <strain evidence="4 5">PP422</strain>
    </source>
</reference>
<name>A0A3R8S611_STRSU</name>
<dbReference type="AlphaFoldDB" id="A0A3R8S611"/>
<feature type="compositionally biased region" description="Low complexity" evidence="2">
    <location>
        <begin position="203"/>
        <end position="217"/>
    </location>
</feature>
<dbReference type="EMBL" id="RSDO01000038">
    <property type="protein sequence ID" value="RRR50185.1"/>
    <property type="molecule type" value="Genomic_DNA"/>
</dbReference>
<organism evidence="4 5">
    <name type="scientific">Streptococcus suis</name>
    <dbReference type="NCBI Taxonomy" id="1307"/>
    <lineage>
        <taxon>Bacteria</taxon>
        <taxon>Bacillati</taxon>
        <taxon>Bacillota</taxon>
        <taxon>Bacilli</taxon>
        <taxon>Lactobacillales</taxon>
        <taxon>Streptococcaceae</taxon>
        <taxon>Streptococcus</taxon>
    </lineage>
</organism>
<sequence>MKKTFVTLATVAALVATSSAVLANNTAPGAHNKPNTSYDYVVHNLSLKVSTLKAYADAAKVEFDNVTLNVTGREATLQAANADLETAKAEVAAMKGEKDRIVGLLNASNGTPVEGFNDLTSAIAHFDGEIAKLESVVTVRETAVQVAQEDLNNWVAKKAEAAAKLEKAKADLDAAIAEALAGGLTPAQVEEAKNGVVPAPGQTAAPAKTVAAAKTPAGSKTLPKTSAAK</sequence>
<keyword evidence="1" id="KW-0175">Coiled coil</keyword>
<evidence type="ECO:0000256" key="3">
    <source>
        <dbReference type="SAM" id="SignalP"/>
    </source>
</evidence>
<feature type="region of interest" description="Disordered" evidence="2">
    <location>
        <begin position="197"/>
        <end position="229"/>
    </location>
</feature>
<feature type="coiled-coil region" evidence="1">
    <location>
        <begin position="151"/>
        <end position="178"/>
    </location>
</feature>
<evidence type="ECO:0000313" key="5">
    <source>
        <dbReference type="Proteomes" id="UP000274117"/>
    </source>
</evidence>
<feature type="signal peptide" evidence="3">
    <location>
        <begin position="1"/>
        <end position="23"/>
    </location>
</feature>
<proteinExistence type="predicted"/>
<evidence type="ECO:0000313" key="4">
    <source>
        <dbReference type="EMBL" id="RRR50185.1"/>
    </source>
</evidence>
<keyword evidence="3" id="KW-0732">Signal</keyword>